<keyword evidence="2" id="KW-0238">DNA-binding</keyword>
<keyword evidence="3" id="KW-1185">Reference proteome</keyword>
<dbReference type="Proteomes" id="UP001301012">
    <property type="component" value="Unassembled WGS sequence"/>
</dbReference>
<comment type="caution">
    <text evidence="2">The sequence shown here is derived from an EMBL/GenBank/DDBJ whole genome shotgun (WGS) entry which is preliminary data.</text>
</comment>
<evidence type="ECO:0000313" key="2">
    <source>
        <dbReference type="EMBL" id="MDK2563444.1"/>
    </source>
</evidence>
<evidence type="ECO:0000256" key="1">
    <source>
        <dbReference type="SAM" id="MobiDB-lite"/>
    </source>
</evidence>
<accession>A0ABT7E939</accession>
<dbReference type="GO" id="GO:0003677">
    <property type="term" value="F:DNA binding"/>
    <property type="evidence" value="ECO:0007669"/>
    <property type="project" value="UniProtKB-KW"/>
</dbReference>
<protein>
    <submittedName>
        <fullName evidence="2">DNA-binding protein</fullName>
    </submittedName>
</protein>
<name>A0ABT7E939_9FIRM</name>
<proteinExistence type="predicted"/>
<reference evidence="2 3" key="1">
    <citation type="submission" date="2023-05" db="EMBL/GenBank/DDBJ databases">
        <title>Rombocin, a short stable natural nisin variant, displays selective antimicrobial activity against Listeria monocytogenes and employs dual mode of action to kill target bacterial strains.</title>
        <authorList>
            <person name="Wambui J."/>
            <person name="Stephan R."/>
            <person name="Kuipers O.P."/>
        </authorList>
    </citation>
    <scope>NUCLEOTIDE SEQUENCE [LARGE SCALE GENOMIC DNA]</scope>
    <source>
        <strain evidence="2 3">RC002</strain>
    </source>
</reference>
<sequence>MKGKERIEKFLELQEKNIEFEDISKEIGIASKTLRSFLNRNGYKLENNKYKIKESNEIKQIEFKNIKEQKKESKNGNTKNTKEKNKIKSQKNNNPKLEISIKEKNKKKLTPKKDKKINMTVEDMDKLCEVYDWYMQVKDYKSMKPKKISSKKDINIENKDMTNLKNTSIRVDKTTWENFERLCSNSQFSKQEILTQALRDFMNEHKYLL</sequence>
<organism evidence="2 3">
    <name type="scientific">Romboutsia sedimentorum</name>
    <dbReference type="NCBI Taxonomy" id="1368474"/>
    <lineage>
        <taxon>Bacteria</taxon>
        <taxon>Bacillati</taxon>
        <taxon>Bacillota</taxon>
        <taxon>Clostridia</taxon>
        <taxon>Peptostreptococcales</taxon>
        <taxon>Peptostreptococcaceae</taxon>
        <taxon>Romboutsia</taxon>
    </lineage>
</organism>
<dbReference type="EMBL" id="JASKYM010000002">
    <property type="protein sequence ID" value="MDK2563444.1"/>
    <property type="molecule type" value="Genomic_DNA"/>
</dbReference>
<feature type="region of interest" description="Disordered" evidence="1">
    <location>
        <begin position="69"/>
        <end position="112"/>
    </location>
</feature>
<evidence type="ECO:0000313" key="3">
    <source>
        <dbReference type="Proteomes" id="UP001301012"/>
    </source>
</evidence>
<feature type="compositionally biased region" description="Basic and acidic residues" evidence="1">
    <location>
        <begin position="69"/>
        <end position="86"/>
    </location>
</feature>
<gene>
    <name evidence="2" type="ORF">QOZ84_07770</name>
</gene>
<dbReference type="RefSeq" id="WP_284132384.1">
    <property type="nucleotide sequence ID" value="NZ_JASKYM010000002.1"/>
</dbReference>